<dbReference type="AlphaFoldDB" id="X0V2Q2"/>
<comment type="caution">
    <text evidence="1">The sequence shown here is derived from an EMBL/GenBank/DDBJ whole genome shotgun (WGS) entry which is preliminary data.</text>
</comment>
<proteinExistence type="predicted"/>
<gene>
    <name evidence="1" type="ORF">S01H1_46295</name>
</gene>
<reference evidence="1" key="1">
    <citation type="journal article" date="2014" name="Front. Microbiol.">
        <title>High frequency of phylogenetically diverse reductive dehalogenase-homologous genes in deep subseafloor sedimentary metagenomes.</title>
        <authorList>
            <person name="Kawai M."/>
            <person name="Futagami T."/>
            <person name="Toyoda A."/>
            <person name="Takaki Y."/>
            <person name="Nishi S."/>
            <person name="Hori S."/>
            <person name="Arai W."/>
            <person name="Tsubouchi T."/>
            <person name="Morono Y."/>
            <person name="Uchiyama I."/>
            <person name="Ito T."/>
            <person name="Fujiyama A."/>
            <person name="Inagaki F."/>
            <person name="Takami H."/>
        </authorList>
    </citation>
    <scope>NUCLEOTIDE SEQUENCE</scope>
    <source>
        <strain evidence="1">Expedition CK06-06</strain>
    </source>
</reference>
<dbReference type="EMBL" id="BARS01029640">
    <property type="protein sequence ID" value="GAG06803.1"/>
    <property type="molecule type" value="Genomic_DNA"/>
</dbReference>
<protein>
    <recommendedName>
        <fullName evidence="2">Integrase SAM-like N-terminal domain-containing protein</fullName>
    </recommendedName>
</protein>
<evidence type="ECO:0000313" key="1">
    <source>
        <dbReference type="EMBL" id="GAG06803.1"/>
    </source>
</evidence>
<accession>X0V2Q2</accession>
<evidence type="ECO:0008006" key="2">
    <source>
        <dbReference type="Google" id="ProtNLM"/>
    </source>
</evidence>
<name>X0V2Q2_9ZZZZ</name>
<organism evidence="1">
    <name type="scientific">marine sediment metagenome</name>
    <dbReference type="NCBI Taxonomy" id="412755"/>
    <lineage>
        <taxon>unclassified sequences</taxon>
        <taxon>metagenomes</taxon>
        <taxon>ecological metagenomes</taxon>
    </lineage>
</organism>
<sequence>MRSRYSWKSSLADQMQMFLKIKKMSGFKYGKQTKLMESFDRYCTKTGFLGKALNRRLVDGFLYGFYYERKSRRYDKEVLLSEFGKFLCQNGYKSYVCPKISVPAKSTFGPYIYSEEELVF</sequence>